<dbReference type="InterPro" id="IPR001647">
    <property type="entry name" value="HTH_TetR"/>
</dbReference>
<dbReference type="InterPro" id="IPR036271">
    <property type="entry name" value="Tet_transcr_reg_TetR-rel_C_sf"/>
</dbReference>
<dbReference type="SUPFAM" id="SSF48498">
    <property type="entry name" value="Tetracyclin repressor-like, C-terminal domain"/>
    <property type="match status" value="1"/>
</dbReference>
<evidence type="ECO:0000256" key="2">
    <source>
        <dbReference type="PROSITE-ProRule" id="PRU00335"/>
    </source>
</evidence>
<dbReference type="PROSITE" id="PS50977">
    <property type="entry name" value="HTH_TETR_2"/>
    <property type="match status" value="1"/>
</dbReference>
<keyword evidence="1 2" id="KW-0238">DNA-binding</keyword>
<accession>L1KTB3</accession>
<dbReference type="Pfam" id="PF17920">
    <property type="entry name" value="TetR_C_16"/>
    <property type="match status" value="1"/>
</dbReference>
<evidence type="ECO:0000313" key="6">
    <source>
        <dbReference type="Proteomes" id="UP000010411"/>
    </source>
</evidence>
<dbReference type="InterPro" id="IPR041678">
    <property type="entry name" value="TetR_C_16"/>
</dbReference>
<keyword evidence="6" id="KW-1185">Reference proteome</keyword>
<dbReference type="PANTHER" id="PTHR30055">
    <property type="entry name" value="HTH-TYPE TRANSCRIPTIONAL REGULATOR RUTR"/>
    <property type="match status" value="1"/>
</dbReference>
<dbReference type="PATRIC" id="fig|698759.3.peg.5568"/>
<dbReference type="GO" id="GO:0003700">
    <property type="term" value="F:DNA-binding transcription factor activity"/>
    <property type="evidence" value="ECO:0007669"/>
    <property type="project" value="TreeGrafter"/>
</dbReference>
<dbReference type="PANTHER" id="PTHR30055:SF235">
    <property type="entry name" value="TRANSCRIPTIONAL REGULATORY PROTEIN"/>
    <property type="match status" value="1"/>
</dbReference>
<gene>
    <name evidence="5" type="ORF">STRIP9103_05713</name>
</gene>
<feature type="region of interest" description="Disordered" evidence="3">
    <location>
        <begin position="1"/>
        <end position="43"/>
    </location>
</feature>
<dbReference type="GO" id="GO:0000976">
    <property type="term" value="F:transcription cis-regulatory region binding"/>
    <property type="evidence" value="ECO:0007669"/>
    <property type="project" value="TreeGrafter"/>
</dbReference>
<evidence type="ECO:0000259" key="4">
    <source>
        <dbReference type="PROSITE" id="PS50977"/>
    </source>
</evidence>
<dbReference type="Gene3D" id="1.10.10.60">
    <property type="entry name" value="Homeodomain-like"/>
    <property type="match status" value="1"/>
</dbReference>
<dbReference type="Proteomes" id="UP000010411">
    <property type="component" value="Unassembled WGS sequence"/>
</dbReference>
<dbReference type="Gene3D" id="1.10.357.10">
    <property type="entry name" value="Tetracycline Repressor, domain 2"/>
    <property type="match status" value="1"/>
</dbReference>
<feature type="DNA-binding region" description="H-T-H motif" evidence="2">
    <location>
        <begin position="62"/>
        <end position="81"/>
    </location>
</feature>
<reference evidence="5 6" key="1">
    <citation type="submission" date="2012-11" db="EMBL/GenBank/DDBJ databases">
        <authorList>
            <person name="Huguet-Tapia J.C."/>
            <person name="Durkin A.S."/>
            <person name="Pettis G.S."/>
            <person name="Badger J.H."/>
        </authorList>
    </citation>
    <scope>NUCLEOTIDE SEQUENCE [LARGE SCALE GENOMIC DNA]</scope>
    <source>
        <strain evidence="5 6">91-03</strain>
    </source>
</reference>
<comment type="caution">
    <text evidence="5">The sequence shown here is derived from an EMBL/GenBank/DDBJ whole genome shotgun (WGS) entry which is preliminary data.</text>
</comment>
<evidence type="ECO:0000256" key="3">
    <source>
        <dbReference type="SAM" id="MobiDB-lite"/>
    </source>
</evidence>
<organism evidence="5 6">
    <name type="scientific">Streptomyces ipomoeae 91-03</name>
    <dbReference type="NCBI Taxonomy" id="698759"/>
    <lineage>
        <taxon>Bacteria</taxon>
        <taxon>Bacillati</taxon>
        <taxon>Actinomycetota</taxon>
        <taxon>Actinomycetes</taxon>
        <taxon>Kitasatosporales</taxon>
        <taxon>Streptomycetaceae</taxon>
        <taxon>Streptomyces</taxon>
    </lineage>
</organism>
<evidence type="ECO:0000313" key="5">
    <source>
        <dbReference type="EMBL" id="EKX63764.1"/>
    </source>
</evidence>
<dbReference type="SUPFAM" id="SSF46689">
    <property type="entry name" value="Homeodomain-like"/>
    <property type="match status" value="1"/>
</dbReference>
<feature type="compositionally biased region" description="Basic and acidic residues" evidence="3">
    <location>
        <begin position="31"/>
        <end position="43"/>
    </location>
</feature>
<feature type="domain" description="HTH tetR-type" evidence="4">
    <location>
        <begin position="39"/>
        <end position="99"/>
    </location>
</feature>
<dbReference type="InterPro" id="IPR050109">
    <property type="entry name" value="HTH-type_TetR-like_transc_reg"/>
</dbReference>
<dbReference type="AlphaFoldDB" id="L1KTB3"/>
<dbReference type="PRINTS" id="PR00455">
    <property type="entry name" value="HTHTETR"/>
</dbReference>
<protein>
    <submittedName>
        <fullName evidence="5">Transcriptional regulator, TetR family</fullName>
    </submittedName>
</protein>
<evidence type="ECO:0000256" key="1">
    <source>
        <dbReference type="ARBA" id="ARBA00023125"/>
    </source>
</evidence>
<sequence length="223" mass="23691">MMGAGAGAGAGAGTEAGAGAGAAPRRRGRPPRAESADTPATRDRILAAAREEFSERGYDKTSVRGIAKAAGVDSALVHHYFGTKEQMFEAAVEVAFSPVLVVRDSVLEGPLDGVGERLTRTIFGLWENPTTRKPLLAIVRSAVNHEAAAAVFRRLVATQLLYRIARRLELPDAELRAELAAAQLVGVAMLRYVIKVEPLASADPEQIIRRVAPVVQAHLTAPL</sequence>
<name>L1KTB3_9ACTN</name>
<dbReference type="InterPro" id="IPR009057">
    <property type="entry name" value="Homeodomain-like_sf"/>
</dbReference>
<dbReference type="EMBL" id="AEJC01000411">
    <property type="protein sequence ID" value="EKX63764.1"/>
    <property type="molecule type" value="Genomic_DNA"/>
</dbReference>
<feature type="compositionally biased region" description="Gly residues" evidence="3">
    <location>
        <begin position="1"/>
        <end position="20"/>
    </location>
</feature>
<proteinExistence type="predicted"/>
<dbReference type="Pfam" id="PF00440">
    <property type="entry name" value="TetR_N"/>
    <property type="match status" value="1"/>
</dbReference>